<dbReference type="KEGG" id="vg:65101833"/>
<dbReference type="InterPro" id="IPR007978">
    <property type="entry name" value="Baculo_ODV-E27"/>
</dbReference>
<dbReference type="EMBL" id="KT957089">
    <property type="protein sequence ID" value="AOT85483.1"/>
    <property type="molecule type" value="Genomic_DNA"/>
</dbReference>
<evidence type="ECO:0000313" key="2">
    <source>
        <dbReference type="Proteomes" id="UP000502721"/>
    </source>
</evidence>
<sequence length="319" mass="36640">MKRVNCNKIRTVTEIINKDEKIQKNYDLSEFDVKNLNSLESYEDLKIKLVIVKYIAMINTLQLTQPLLEVFKNKADTQQIAAVILSTLGFIHNRFNPLVTHFNNKMEFVITETNDTSIPGEPILFTENDGVVLCAVDRPSIVKMLNREFDFETSIDFGQENNSIRIAKTLGAGGGLSGGGAARKKRFAMNSISSSSSSNKYSSYYNSDVIYNRRCDEYNRPLDEMDLNDFNVTETEVTQYLTMLLIMEHAYLHYYIFKNYGVFEYSQSLVDHSLFTNKLRSSLNTKTFNLLLSKFKFTIEDFDKINSNSIVSGFNIFKF</sequence>
<keyword evidence="2" id="KW-1185">Reference proteome</keyword>
<organism evidence="1 2">
    <name type="scientific">Cyclophragma undans nucleopolyhedrovirus</name>
    <dbReference type="NCBI Taxonomy" id="1906244"/>
    <lineage>
        <taxon>Viruses</taxon>
        <taxon>Viruses incertae sedis</taxon>
        <taxon>Naldaviricetes</taxon>
        <taxon>Lefavirales</taxon>
        <taxon>Baculoviridae</taxon>
        <taxon>Alphabaculovirus</taxon>
        <taxon>Alphabaculovirus cycundantis</taxon>
    </lineage>
</organism>
<accession>A0A288QCY8</accession>
<protein>
    <submittedName>
        <fullName evidence="1">Odv-ec27</fullName>
    </submittedName>
</protein>
<name>A0A288QCY8_9ABAC</name>
<dbReference type="Proteomes" id="UP000502721">
    <property type="component" value="Segment"/>
</dbReference>
<evidence type="ECO:0000313" key="1">
    <source>
        <dbReference type="EMBL" id="AOT85483.1"/>
    </source>
</evidence>
<proteinExistence type="predicted"/>
<dbReference type="Pfam" id="PF05314">
    <property type="entry name" value="Baculo_ODV-E27"/>
    <property type="match status" value="2"/>
</dbReference>
<dbReference type="GeneID" id="65101833"/>
<dbReference type="GO" id="GO:0019031">
    <property type="term" value="C:viral envelope"/>
    <property type="evidence" value="ECO:0007669"/>
    <property type="project" value="InterPro"/>
</dbReference>
<dbReference type="RefSeq" id="YP_010086615.1">
    <property type="nucleotide sequence ID" value="NC_055467.1"/>
</dbReference>
<reference evidence="1" key="1">
    <citation type="submission" date="2018-05" db="EMBL/GenBank/DDBJ databases">
        <title>Genome sequence and analysis of Cyclophragma undans nucleopolyhedrovirus: a distinct group I alphabaculovirus.</title>
        <authorList>
            <person name="Zhu Z."/>
            <person name="Yin F."/>
            <person name="Liu X."/>
            <person name="Hou D."/>
            <person name="Wang J."/>
            <person name="Zhang L."/>
            <person name="Arif B."/>
            <person name="Wang H."/>
            <person name="Deng F."/>
            <person name="Hu Z."/>
        </authorList>
    </citation>
    <scope>NUCLEOTIDE SEQUENCE [LARGE SCALE GENOMIC DNA]</scope>
    <source>
        <strain evidence="1">Whiov</strain>
    </source>
</reference>